<evidence type="ECO:0008006" key="3">
    <source>
        <dbReference type="Google" id="ProtNLM"/>
    </source>
</evidence>
<dbReference type="InterPro" id="IPR010352">
    <property type="entry name" value="DUF945"/>
</dbReference>
<accession>A0A2D0KQ36</accession>
<dbReference type="Pfam" id="PF06097">
    <property type="entry name" value="DUF945"/>
    <property type="match status" value="1"/>
</dbReference>
<evidence type="ECO:0000313" key="2">
    <source>
        <dbReference type="Proteomes" id="UP000222366"/>
    </source>
</evidence>
<keyword evidence="2" id="KW-1185">Reference proteome</keyword>
<gene>
    <name evidence="1" type="ORF">Xsto_01983</name>
</gene>
<name>A0A2D0KQ36_9GAMM</name>
<comment type="caution">
    <text evidence="1">The sequence shown here is derived from an EMBL/GenBank/DDBJ whole genome shotgun (WGS) entry which is preliminary data.</text>
</comment>
<sequence>MKKSLVAVGVIVALGAAWTGASWYTGKQVEARMDEALQKANTKLAEKMPDLGLELQKKDVKRGIFSTDVQLALTSKLDKKEGIVIASNIEHGPFPLSDIAKFKFSPKLASIHSELKDGELLKELFEITKNKSLLNVDTRVAYDGNLSFGINIIPVDYTTEKGLHWVISGADITVDTNKDFSEITSTGKSDEIKFVQPAQQNTEFKMKNLSFSFNSKKNQFGVYLGDTSSNIDEVSLSGFGEDMMSINGIKSFSTFTEGEKNNLDGKSSLTIDGIKVKNLDFGSAKFVLAMYHIDNQAYSKVDRATYDALFKTINSFDIEKYSQITDAALMENLPALLQHNPTFTLETLSFKNSKGESTANFTTTLNNLPDDFSKLQNSNQEEIIRSLIKKFSLDIKLSKPMLTESIALSAMVRGEDRESADATGKSVMQMIEAQATALNLFTHTDDSIDMNLNYADDKVKFNGEEFNLHQFLLDHNLIDSYDDADEQNQHDDEASLPAAE</sequence>
<dbReference type="EMBL" id="NJAJ01000016">
    <property type="protein sequence ID" value="PHM65405.1"/>
    <property type="molecule type" value="Genomic_DNA"/>
</dbReference>
<evidence type="ECO:0000313" key="1">
    <source>
        <dbReference type="EMBL" id="PHM65405.1"/>
    </source>
</evidence>
<dbReference type="Proteomes" id="UP000222366">
    <property type="component" value="Unassembled WGS sequence"/>
</dbReference>
<proteinExistence type="predicted"/>
<organism evidence="1 2">
    <name type="scientific">Xenorhabdus stockiae</name>
    <dbReference type="NCBI Taxonomy" id="351614"/>
    <lineage>
        <taxon>Bacteria</taxon>
        <taxon>Pseudomonadati</taxon>
        <taxon>Pseudomonadota</taxon>
        <taxon>Gammaproteobacteria</taxon>
        <taxon>Enterobacterales</taxon>
        <taxon>Morganellaceae</taxon>
        <taxon>Xenorhabdus</taxon>
    </lineage>
</organism>
<reference evidence="1 2" key="1">
    <citation type="journal article" date="2017" name="Nat. Microbiol.">
        <title>Natural product diversity associated with the nematode symbionts Photorhabdus and Xenorhabdus.</title>
        <authorList>
            <person name="Tobias N.J."/>
            <person name="Wolff H."/>
            <person name="Djahanschiri B."/>
            <person name="Grundmann F."/>
            <person name="Kronenwerth M."/>
            <person name="Shi Y.M."/>
            <person name="Simonyi S."/>
            <person name="Grun P."/>
            <person name="Shapiro-Ilan D."/>
            <person name="Pidot S.J."/>
            <person name="Stinear T.P."/>
            <person name="Ebersberger I."/>
            <person name="Bode H.B."/>
        </authorList>
    </citation>
    <scope>NUCLEOTIDE SEQUENCE [LARGE SCALE GENOMIC DNA]</scope>
    <source>
        <strain evidence="1 2">DSM 17904</strain>
    </source>
</reference>
<protein>
    <recommendedName>
        <fullName evidence="3">GTP-binding protein YdgA</fullName>
    </recommendedName>
</protein>
<dbReference type="AlphaFoldDB" id="A0A2D0KQ36"/>